<dbReference type="Proteomes" id="UP000278807">
    <property type="component" value="Unassembled WGS sequence"/>
</dbReference>
<accession>A0A0R3TN99</accession>
<comment type="similarity">
    <text evidence="5">Belongs to the CFAP91 family.</text>
</comment>
<feature type="coiled-coil region" evidence="7">
    <location>
        <begin position="390"/>
        <end position="451"/>
    </location>
</feature>
<evidence type="ECO:0000313" key="10">
    <source>
        <dbReference type="Proteomes" id="UP000278807"/>
    </source>
</evidence>
<dbReference type="InterPro" id="IPR032840">
    <property type="entry name" value="CFAP91_dom"/>
</dbReference>
<evidence type="ECO:0000256" key="2">
    <source>
        <dbReference type="ARBA" id="ARBA00022490"/>
    </source>
</evidence>
<evidence type="ECO:0000259" key="8">
    <source>
        <dbReference type="Pfam" id="PF14738"/>
    </source>
</evidence>
<dbReference type="GO" id="GO:0005930">
    <property type="term" value="C:axoneme"/>
    <property type="evidence" value="ECO:0007669"/>
    <property type="project" value="UniProtKB-SubCell"/>
</dbReference>
<reference evidence="11" key="1">
    <citation type="submission" date="2017-02" db="UniProtKB">
        <authorList>
            <consortium name="WormBaseParasite"/>
        </authorList>
    </citation>
    <scope>IDENTIFICATION</scope>
</reference>
<dbReference type="Pfam" id="PF14738">
    <property type="entry name" value="CFAP91"/>
    <property type="match status" value="1"/>
</dbReference>
<dbReference type="AlphaFoldDB" id="A0A0R3TN99"/>
<proteinExistence type="inferred from homology"/>
<comment type="subcellular location">
    <subcellularLocation>
        <location evidence="1">Cytoplasm</location>
        <location evidence="1">Cytoskeleton</location>
        <location evidence="1">Cilium axoneme</location>
    </subcellularLocation>
</comment>
<dbReference type="PANTHER" id="PTHR22455:SF10">
    <property type="entry name" value="CILIA- AND FLAGELLA-ASSOCIATED PROTEIN 91"/>
    <property type="match status" value="1"/>
</dbReference>
<evidence type="ECO:0000313" key="9">
    <source>
        <dbReference type="EMBL" id="VDO04993.1"/>
    </source>
</evidence>
<evidence type="ECO:0000256" key="3">
    <source>
        <dbReference type="ARBA" id="ARBA00023212"/>
    </source>
</evidence>
<keyword evidence="4" id="KW-0966">Cell projection</keyword>
<dbReference type="OrthoDB" id="567787at2759"/>
<dbReference type="PANTHER" id="PTHR22455">
    <property type="entry name" value="CILIA- AND FLAGELLA-ASSOCIATED PROTEIN 91"/>
    <property type="match status" value="1"/>
</dbReference>
<reference evidence="9 10" key="2">
    <citation type="submission" date="2018-11" db="EMBL/GenBank/DDBJ databases">
        <authorList>
            <consortium name="Pathogen Informatics"/>
        </authorList>
    </citation>
    <scope>NUCLEOTIDE SEQUENCE [LARGE SCALE GENOMIC DNA]</scope>
</reference>
<dbReference type="EMBL" id="UZAE01012405">
    <property type="protein sequence ID" value="VDO04993.1"/>
    <property type="molecule type" value="Genomic_DNA"/>
</dbReference>
<evidence type="ECO:0000256" key="4">
    <source>
        <dbReference type="ARBA" id="ARBA00023273"/>
    </source>
</evidence>
<dbReference type="WBParaSite" id="HNAJ_0000884401-mRNA-1">
    <property type="protein sequence ID" value="HNAJ_0000884401-mRNA-1"/>
    <property type="gene ID" value="HNAJ_0000884401"/>
</dbReference>
<evidence type="ECO:0000256" key="1">
    <source>
        <dbReference type="ARBA" id="ARBA00004430"/>
    </source>
</evidence>
<dbReference type="STRING" id="102285.A0A0R3TN99"/>
<dbReference type="InterPro" id="IPR026720">
    <property type="entry name" value="CFAP91"/>
</dbReference>
<keyword evidence="10" id="KW-1185">Reference proteome</keyword>
<sequence length="506" mass="60448">MRRNFEVEDWEKRALEIDALQELRFQVITQLMCNQQKNREAINNKKLHRLLVQREKQKVKAIEKIRSKCAEEIRRMIYNREKKQRGPKPDMIDLFSEPCLPTLLSAPRKGGKEGIFKVRSQFLETLEGLSEMEKLISDKTKNIQIDIKTASKYNKDGSLKQFARWQSKLESLHKYMEAQRCTDTEPPKPFRYLFRIEKHPPRPLTPSIPEIDKSKEEVNVAILNLQRLIRGRAIQTMMREARLRRQLLIDELRSTHALVKDERAEKRRQMLQIRIEQTRFENLKYENDKTHEILERLDTTVLGNMLDLLSKELDRLIVDQRLSEFVHRAREERRMREVEESSRRQWELRRRREQEEFFKQILKVHQDTADGYFEALLSYAMEYSAELIATDEIEELAKQWTVDVKETEQNLTHEEEAAELVYNFLIPEVNRRFYREELQRQERKYLNAAHQEIFDELESNQLSAQIRGYQELRIDQSVSVDDEAINNEMMAPNADEQVEDSSLDAK</sequence>
<evidence type="ECO:0000256" key="6">
    <source>
        <dbReference type="ARBA" id="ARBA00029555"/>
    </source>
</evidence>
<organism evidence="11">
    <name type="scientific">Rodentolepis nana</name>
    <name type="common">Dwarf tapeworm</name>
    <name type="synonym">Hymenolepis nana</name>
    <dbReference type="NCBI Taxonomy" id="102285"/>
    <lineage>
        <taxon>Eukaryota</taxon>
        <taxon>Metazoa</taxon>
        <taxon>Spiralia</taxon>
        <taxon>Lophotrochozoa</taxon>
        <taxon>Platyhelminthes</taxon>
        <taxon>Cestoda</taxon>
        <taxon>Eucestoda</taxon>
        <taxon>Cyclophyllidea</taxon>
        <taxon>Hymenolepididae</taxon>
        <taxon>Rodentolepis</taxon>
    </lineage>
</organism>
<protein>
    <recommendedName>
        <fullName evidence="6">Cilia- and flagella-associated protein 91</fullName>
    </recommendedName>
</protein>
<evidence type="ECO:0000313" key="11">
    <source>
        <dbReference type="WBParaSite" id="HNAJ_0000884401-mRNA-1"/>
    </source>
</evidence>
<keyword evidence="7" id="KW-0175">Coiled coil</keyword>
<feature type="domain" description="CFAP91" evidence="8">
    <location>
        <begin position="4"/>
        <end position="75"/>
    </location>
</feature>
<name>A0A0R3TN99_RODNA</name>
<keyword evidence="3" id="KW-0206">Cytoskeleton</keyword>
<evidence type="ECO:0000256" key="5">
    <source>
        <dbReference type="ARBA" id="ARBA00029468"/>
    </source>
</evidence>
<keyword evidence="2" id="KW-0963">Cytoplasm</keyword>
<evidence type="ECO:0000256" key="7">
    <source>
        <dbReference type="SAM" id="Coils"/>
    </source>
</evidence>
<gene>
    <name evidence="9" type="ORF">HNAJ_LOCUS8840</name>
</gene>